<accession>A0A1G8FNZ1</accession>
<comment type="pathway">
    <text evidence="2 13">Cofactor biosynthesis; NAD(+) biosynthesis; iminoaspartate from L-aspartate (oxidase route): step 1/1.</text>
</comment>
<dbReference type="Gene3D" id="3.90.700.10">
    <property type="entry name" value="Succinate dehydrogenase/fumarate reductase flavoprotein, catalytic domain"/>
    <property type="match status" value="1"/>
</dbReference>
<dbReference type="Pfam" id="PF02910">
    <property type="entry name" value="Succ_DH_flav_C"/>
    <property type="match status" value="1"/>
</dbReference>
<dbReference type="SUPFAM" id="SSF51905">
    <property type="entry name" value="FAD/NAD(P)-binding domain"/>
    <property type="match status" value="1"/>
</dbReference>
<keyword evidence="9 13" id="KW-0560">Oxidoreductase</keyword>
<evidence type="ECO:0000256" key="11">
    <source>
        <dbReference type="ARBA" id="ARBA00048305"/>
    </source>
</evidence>
<evidence type="ECO:0000256" key="5">
    <source>
        <dbReference type="ARBA" id="ARBA00021901"/>
    </source>
</evidence>
<evidence type="ECO:0000259" key="15">
    <source>
        <dbReference type="Pfam" id="PF02910"/>
    </source>
</evidence>
<comment type="similarity">
    <text evidence="3 13">Belongs to the FAD-dependent oxidoreductase 2 family. NadB subfamily.</text>
</comment>
<organism evidence="16 17">
    <name type="scientific">Arthrobacter subterraneus</name>
    <dbReference type="NCBI Taxonomy" id="335973"/>
    <lineage>
        <taxon>Bacteria</taxon>
        <taxon>Bacillati</taxon>
        <taxon>Actinomycetota</taxon>
        <taxon>Actinomycetes</taxon>
        <taxon>Micrococcales</taxon>
        <taxon>Micrococcaceae</taxon>
        <taxon>Arthrobacter</taxon>
    </lineage>
</organism>
<dbReference type="InterPro" id="IPR015939">
    <property type="entry name" value="Fum_Rdtase/Succ_DH_flav-like_C"/>
</dbReference>
<evidence type="ECO:0000256" key="9">
    <source>
        <dbReference type="ARBA" id="ARBA00023002"/>
    </source>
</evidence>
<protein>
    <recommendedName>
        <fullName evidence="5 12">L-aspartate oxidase</fullName>
        <ecNumber evidence="4 12">1.4.3.16</ecNumber>
    </recommendedName>
</protein>
<evidence type="ECO:0000256" key="6">
    <source>
        <dbReference type="ARBA" id="ARBA00022630"/>
    </source>
</evidence>
<reference evidence="16 17" key="1">
    <citation type="submission" date="2016-10" db="EMBL/GenBank/DDBJ databases">
        <authorList>
            <person name="de Groot N.N."/>
        </authorList>
    </citation>
    <scope>NUCLEOTIDE SEQUENCE [LARGE SCALE GENOMIC DNA]</scope>
    <source>
        <strain evidence="16 17">NP_1H</strain>
    </source>
</reference>
<sequence length="521" mass="53861">MHVLVIGSGIAGLFTALELRRRSDVQVTVLAKGALADTNTWYAQGGIAAVLQGSEGFTGFDRPDGAADSGAVPGGDSTELHVADTLAAGAGHCDEAAVRVLCSEAGEAIERLVTLGALFDRTPGGALALGREAAHAASRILHIGGDATGAGIAAPLIRAARRDPGITLHEYAFASDLVVVEGQVTGVVVLWNGRQETVAADAVVLASGGAGGIFQHSTNPSVATGDGVAAAFRAGAAVADLEFFQFHPTALNVSGHPLISEAVRGEGAVLRDGTGKRFMDEYHPDGELAPRDVVSRSIALHLARTGEAEVFLDATMFGTEFLTRRFPSLSAVTRQSGFEWAHDLLPVVPAAHYWMGGVVTDTFGRTSLPGLYAVGEAARTGVHGANRLASNSLLEGLVFGARAAGAIVTPALAWPTVRAEALALPPGVDEADRDALRRVMSEHVSIVREDAGLRVASKQLAQWHSTGSGLAARETANLLLCSRLIASAALVRTESRGAHYRADYPGASATVGSPIIFRSAS</sequence>
<name>A0A1G8FNZ1_9MICC</name>
<dbReference type="SUPFAM" id="SSF56425">
    <property type="entry name" value="Succinate dehydrogenase/fumarate reductase flavoprotein, catalytic domain"/>
    <property type="match status" value="1"/>
</dbReference>
<keyword evidence="17" id="KW-1185">Reference proteome</keyword>
<gene>
    <name evidence="16" type="ORF">SAMN04488693_103141</name>
</gene>
<dbReference type="EMBL" id="FNDT01000003">
    <property type="protein sequence ID" value="SDH83890.1"/>
    <property type="molecule type" value="Genomic_DNA"/>
</dbReference>
<keyword evidence="6 13" id="KW-0285">Flavoprotein</keyword>
<dbReference type="Proteomes" id="UP000199258">
    <property type="component" value="Unassembled WGS sequence"/>
</dbReference>
<proteinExistence type="inferred from homology"/>
<dbReference type="STRING" id="335973.SAMN04488693_103141"/>
<comment type="function">
    <text evidence="10">Catalyzes the oxidation of L-aspartate to iminoaspartate, the first step in the de novo biosynthesis of NAD(+).</text>
</comment>
<dbReference type="InterPro" id="IPR037099">
    <property type="entry name" value="Fum_R/Succ_DH_flav-like_C_sf"/>
</dbReference>
<dbReference type="InterPro" id="IPR005288">
    <property type="entry name" value="NadB"/>
</dbReference>
<dbReference type="SUPFAM" id="SSF46977">
    <property type="entry name" value="Succinate dehydrogenase/fumarate reductase flavoprotein C-terminal domain"/>
    <property type="match status" value="1"/>
</dbReference>
<evidence type="ECO:0000256" key="13">
    <source>
        <dbReference type="RuleBase" id="RU362049"/>
    </source>
</evidence>
<evidence type="ECO:0000256" key="12">
    <source>
        <dbReference type="NCBIfam" id="TIGR00551"/>
    </source>
</evidence>
<evidence type="ECO:0000313" key="17">
    <source>
        <dbReference type="Proteomes" id="UP000199258"/>
    </source>
</evidence>
<dbReference type="PRINTS" id="PR00368">
    <property type="entry name" value="FADPNR"/>
</dbReference>
<dbReference type="PANTHER" id="PTHR42716:SF2">
    <property type="entry name" value="L-ASPARTATE OXIDASE, CHLOROPLASTIC"/>
    <property type="match status" value="1"/>
</dbReference>
<dbReference type="InterPro" id="IPR036188">
    <property type="entry name" value="FAD/NAD-bd_sf"/>
</dbReference>
<comment type="cofactor">
    <cofactor evidence="1 13">
        <name>FAD</name>
        <dbReference type="ChEBI" id="CHEBI:57692"/>
    </cofactor>
</comment>
<dbReference type="FunFam" id="3.90.700.10:FF:000002">
    <property type="entry name" value="L-aspartate oxidase"/>
    <property type="match status" value="1"/>
</dbReference>
<evidence type="ECO:0000256" key="1">
    <source>
        <dbReference type="ARBA" id="ARBA00001974"/>
    </source>
</evidence>
<evidence type="ECO:0000256" key="4">
    <source>
        <dbReference type="ARBA" id="ARBA00012173"/>
    </source>
</evidence>
<dbReference type="GO" id="GO:0008734">
    <property type="term" value="F:L-aspartate oxidase activity"/>
    <property type="evidence" value="ECO:0007669"/>
    <property type="project" value="UniProtKB-UniRule"/>
</dbReference>
<comment type="catalytic activity">
    <reaction evidence="11">
        <text>L-aspartate + O2 = iminosuccinate + H2O2</text>
        <dbReference type="Rhea" id="RHEA:25876"/>
        <dbReference type="ChEBI" id="CHEBI:15379"/>
        <dbReference type="ChEBI" id="CHEBI:16240"/>
        <dbReference type="ChEBI" id="CHEBI:29991"/>
        <dbReference type="ChEBI" id="CHEBI:77875"/>
        <dbReference type="EC" id="1.4.3.16"/>
    </reaction>
    <physiologicalReaction direction="left-to-right" evidence="11">
        <dbReference type="Rhea" id="RHEA:25877"/>
    </physiologicalReaction>
</comment>
<dbReference type="UniPathway" id="UPA00253">
    <property type="reaction ID" value="UER00326"/>
</dbReference>
<dbReference type="GO" id="GO:0005737">
    <property type="term" value="C:cytoplasm"/>
    <property type="evidence" value="ECO:0007669"/>
    <property type="project" value="UniProtKB-SubCell"/>
</dbReference>
<dbReference type="RefSeq" id="WP_245702705.1">
    <property type="nucleotide sequence ID" value="NZ_FNDT01000003.1"/>
</dbReference>
<dbReference type="AlphaFoldDB" id="A0A1G8FNZ1"/>
<dbReference type="Gene3D" id="3.50.50.60">
    <property type="entry name" value="FAD/NAD(P)-binding domain"/>
    <property type="match status" value="1"/>
</dbReference>
<dbReference type="GO" id="GO:0034628">
    <property type="term" value="P:'de novo' NAD+ biosynthetic process from L-aspartate"/>
    <property type="evidence" value="ECO:0007669"/>
    <property type="project" value="TreeGrafter"/>
</dbReference>
<evidence type="ECO:0000256" key="7">
    <source>
        <dbReference type="ARBA" id="ARBA00022642"/>
    </source>
</evidence>
<evidence type="ECO:0000259" key="14">
    <source>
        <dbReference type="Pfam" id="PF00890"/>
    </source>
</evidence>
<dbReference type="NCBIfam" id="TIGR00551">
    <property type="entry name" value="nadB"/>
    <property type="match status" value="1"/>
</dbReference>
<evidence type="ECO:0000256" key="3">
    <source>
        <dbReference type="ARBA" id="ARBA00008562"/>
    </source>
</evidence>
<evidence type="ECO:0000256" key="2">
    <source>
        <dbReference type="ARBA" id="ARBA00004950"/>
    </source>
</evidence>
<comment type="subcellular location">
    <subcellularLocation>
        <location evidence="13">Cytoplasm</location>
    </subcellularLocation>
</comment>
<feature type="domain" description="FAD-dependent oxidoreductase 2 FAD-binding" evidence="14">
    <location>
        <begin position="2"/>
        <end position="393"/>
    </location>
</feature>
<dbReference type="InterPro" id="IPR003953">
    <property type="entry name" value="FAD-dep_OxRdtase_2_FAD-bd"/>
</dbReference>
<keyword evidence="7 13" id="KW-0662">Pyridine nucleotide biosynthesis</keyword>
<dbReference type="GO" id="GO:0033765">
    <property type="term" value="F:steroid dehydrogenase activity, acting on the CH-CH group of donors"/>
    <property type="evidence" value="ECO:0007669"/>
    <property type="project" value="UniProtKB-ARBA"/>
</dbReference>
<dbReference type="InterPro" id="IPR027477">
    <property type="entry name" value="Succ_DH/fumarate_Rdtase_cat_sf"/>
</dbReference>
<dbReference type="PANTHER" id="PTHR42716">
    <property type="entry name" value="L-ASPARTATE OXIDASE"/>
    <property type="match status" value="1"/>
</dbReference>
<evidence type="ECO:0000313" key="16">
    <source>
        <dbReference type="EMBL" id="SDH83890.1"/>
    </source>
</evidence>
<dbReference type="EC" id="1.4.3.16" evidence="4 12"/>
<evidence type="ECO:0000256" key="10">
    <source>
        <dbReference type="ARBA" id="ARBA00029426"/>
    </source>
</evidence>
<keyword evidence="8 13" id="KW-0274">FAD</keyword>
<feature type="domain" description="Fumarate reductase/succinate dehydrogenase flavoprotein-like C-terminal" evidence="15">
    <location>
        <begin position="433"/>
        <end position="505"/>
    </location>
</feature>
<dbReference type="Gene3D" id="1.20.58.100">
    <property type="entry name" value="Fumarate reductase/succinate dehydrogenase flavoprotein-like, C-terminal domain"/>
    <property type="match status" value="1"/>
</dbReference>
<dbReference type="Pfam" id="PF00890">
    <property type="entry name" value="FAD_binding_2"/>
    <property type="match status" value="1"/>
</dbReference>
<evidence type="ECO:0000256" key="8">
    <source>
        <dbReference type="ARBA" id="ARBA00022827"/>
    </source>
</evidence>